<dbReference type="Pfam" id="PF00520">
    <property type="entry name" value="Ion_trans"/>
    <property type="match status" value="1"/>
</dbReference>
<dbReference type="InterPro" id="IPR005821">
    <property type="entry name" value="Ion_trans_dom"/>
</dbReference>
<dbReference type="Pfam" id="PF25508">
    <property type="entry name" value="TRPM2"/>
    <property type="match status" value="2"/>
</dbReference>
<feature type="domain" description="Ion transport" evidence="9">
    <location>
        <begin position="883"/>
        <end position="1093"/>
    </location>
</feature>
<feature type="transmembrane region" description="Helical" evidence="8">
    <location>
        <begin position="932"/>
        <end position="949"/>
    </location>
</feature>
<dbReference type="PANTHER" id="PTHR13800:SF12">
    <property type="entry name" value="TRANSIENT RECEPTOR POTENTIAL CATION CHANNEL SUBFAMILY M MEMBER-LIKE 2"/>
    <property type="match status" value="1"/>
</dbReference>
<evidence type="ECO:0000256" key="5">
    <source>
        <dbReference type="ARBA" id="ARBA00023065"/>
    </source>
</evidence>
<protein>
    <submittedName>
        <fullName evidence="12">Uncharacterized protein</fullName>
    </submittedName>
</protein>
<dbReference type="GO" id="GO:0099604">
    <property type="term" value="F:ligand-gated calcium channel activity"/>
    <property type="evidence" value="ECO:0007669"/>
    <property type="project" value="TreeGrafter"/>
</dbReference>
<evidence type="ECO:0000313" key="12">
    <source>
        <dbReference type="EMBL" id="CAF1515392.1"/>
    </source>
</evidence>
<organism evidence="12 13">
    <name type="scientific">Adineta ricciae</name>
    <name type="common">Rotifer</name>
    <dbReference type="NCBI Taxonomy" id="249248"/>
    <lineage>
        <taxon>Eukaryota</taxon>
        <taxon>Metazoa</taxon>
        <taxon>Spiralia</taxon>
        <taxon>Gnathifera</taxon>
        <taxon>Rotifera</taxon>
        <taxon>Eurotatoria</taxon>
        <taxon>Bdelloidea</taxon>
        <taxon>Adinetida</taxon>
        <taxon>Adinetidae</taxon>
        <taxon>Adineta</taxon>
    </lineage>
</organism>
<comment type="subcellular location">
    <subcellularLocation>
        <location evidence="1">Membrane</location>
        <topology evidence="1">Multi-pass membrane protein</topology>
    </subcellularLocation>
</comment>
<feature type="domain" description="TRPM-like" evidence="11">
    <location>
        <begin position="566"/>
        <end position="679"/>
    </location>
</feature>
<reference evidence="12" key="1">
    <citation type="submission" date="2021-02" db="EMBL/GenBank/DDBJ databases">
        <authorList>
            <person name="Nowell W R."/>
        </authorList>
    </citation>
    <scope>NUCLEOTIDE SEQUENCE</scope>
</reference>
<keyword evidence="6 8" id="KW-0472">Membrane</keyword>
<accession>A0A815U3F0</accession>
<feature type="transmembrane region" description="Helical" evidence="8">
    <location>
        <begin position="1000"/>
        <end position="1020"/>
    </location>
</feature>
<keyword evidence="2" id="KW-0813">Transport</keyword>
<gene>
    <name evidence="12" type="ORF">EDS130_LOCUS43523</name>
</gene>
<keyword evidence="7" id="KW-0407">Ion channel</keyword>
<evidence type="ECO:0000259" key="11">
    <source>
        <dbReference type="Pfam" id="PF25508"/>
    </source>
</evidence>
<evidence type="ECO:0000256" key="6">
    <source>
        <dbReference type="ARBA" id="ARBA00023136"/>
    </source>
</evidence>
<evidence type="ECO:0000256" key="8">
    <source>
        <dbReference type="SAM" id="Phobius"/>
    </source>
</evidence>
<dbReference type="EMBL" id="CAJNOJ010000727">
    <property type="protein sequence ID" value="CAF1515392.1"/>
    <property type="molecule type" value="Genomic_DNA"/>
</dbReference>
<evidence type="ECO:0000313" key="13">
    <source>
        <dbReference type="Proteomes" id="UP000663852"/>
    </source>
</evidence>
<dbReference type="InterPro" id="IPR057366">
    <property type="entry name" value="TRPM-like"/>
</dbReference>
<dbReference type="PANTHER" id="PTHR13800">
    <property type="entry name" value="TRANSIENT RECEPTOR POTENTIAL CATION CHANNEL, SUBFAMILY M, MEMBER 6"/>
    <property type="match status" value="1"/>
</dbReference>
<name>A0A815U3F0_ADIRI</name>
<evidence type="ECO:0000256" key="2">
    <source>
        <dbReference type="ARBA" id="ARBA00022448"/>
    </source>
</evidence>
<dbReference type="Proteomes" id="UP000663852">
    <property type="component" value="Unassembled WGS sequence"/>
</dbReference>
<feature type="transmembrane region" description="Helical" evidence="8">
    <location>
        <begin position="810"/>
        <end position="833"/>
    </location>
</feature>
<evidence type="ECO:0000256" key="4">
    <source>
        <dbReference type="ARBA" id="ARBA00022989"/>
    </source>
</evidence>
<comment type="caution">
    <text evidence="12">The sequence shown here is derived from an EMBL/GenBank/DDBJ whole genome shotgun (WGS) entry which is preliminary data.</text>
</comment>
<sequence>MVMLADHRSRRNPFSLSHTSLINFTNKIIPLLSVIRLVLPLQFQNPFMQQKQVPNQSLNIPFVNLSKFNRSSSNFLLATLGAKSYGTITFRRNYSNRANFIRIPPDAPPTQVRELFFRQRQHHRPALVISVTGSVREYSMKSKLFRTFRQGLLKVAKTTDVWLLTNGISTSVTKLIGEISRTNPDPSRPIHLIGIAPWGCVSGVEQLDVHGVNVVYNKPKTNENNQSSLERNHAHFIFIDDGTKQQFGGEVQFRGRFEKSISGESCFLQSSTKQKSTHTRNIPVVLIVIEGGFDTIKKIHETVMKNQIPVVLLEGTGGCCDLFGKFMHLYDEYDSNVTTNEQTSDHSLSVNEKTEFVKTKLREKLQINDSKLNTSSSTETSNATDGTDYFQLIYECIHTRRVYLNFIDLKLHSPTEADLDLAILQALLNVTSENDSSNVNNEYRREQLNLAFEWKRIDIVKNFIMKDERDWKTIDVSDLFIKALQQNQASFIQLFLDHDFPLDDLFQDDDNRLIALYETENYQITDNLNHPLRSIYHEIIQPLIGDFFQADAIFDCDDCSLNDSSSMMSALDAEKELFLWSVITGKQDLALLFWARGKNKICAALIATLLYKSKARKEKDEHYIEWADEFQSLAVEILEKFYVTNTFECTQAIIREIPQFGNVTWLHLAVMAEAKLFIAEKAVQDVLSDIWYGYIDHRVGNKKIVMTSFLLFYSGFLPYHKELVEGSDKADKHYNYDDEFSLFSIRSSRSASKSEGSPDAACAKLMDDNLDEEEHSVVVRNNNSWKRLKCSTNQYLKNVLMFLHAPCIKYLYSVYFHMIFLMLFSYVILFDFFPLYDFVSGKCLISSDDDDPTTEMSVRRVRKRSILNKTTTENPRVQYGYQQHTRPSATEIVLIVWMFTLLCEEIRQIFAMEVQSILGKLFAYIDIFWNKLDVLAILLFFIAFVLRFIPVSECFCTARIILAIDLSIWYIRTLDTFSAVKRLGPKLVMIGEMVYDMKFYMVMLTVFILAYGVPTYSLMYGVEKFSWHIPRAIINIAYWQIFGELTIIDEIERNYEIGGYVVFFLLIAYMTVASVLLINLLIAMFSNTFDRLHMDTDCIWKFQHYSLVSHYLTRPCLPPPLVIFSHIYQISIYCFSHMFHIKWFEEKYIQHQNQGKFKIVVNETLTKKIEGIEDAIGNEVYYLSLKTDRKQIDRQNDLNEQRVHSPQEIVLNKIKILENQIQTIENHQSNILAVTISKCQNSVVLIWKPLENVTRELTSKYHPMCQPIYEMRIFFGLLLDLYHQRNKHHS</sequence>
<evidence type="ECO:0000256" key="7">
    <source>
        <dbReference type="ARBA" id="ARBA00023303"/>
    </source>
</evidence>
<evidence type="ECO:0000259" key="10">
    <source>
        <dbReference type="Pfam" id="PF18139"/>
    </source>
</evidence>
<feature type="domain" description="TRPM SLOG" evidence="10">
    <location>
        <begin position="98"/>
        <end position="345"/>
    </location>
</feature>
<dbReference type="GO" id="GO:0005886">
    <property type="term" value="C:plasma membrane"/>
    <property type="evidence" value="ECO:0007669"/>
    <property type="project" value="TreeGrafter"/>
</dbReference>
<dbReference type="Pfam" id="PF18139">
    <property type="entry name" value="LSDAT_euk"/>
    <property type="match status" value="1"/>
</dbReference>
<dbReference type="OrthoDB" id="9994106at2759"/>
<keyword evidence="4 8" id="KW-1133">Transmembrane helix</keyword>
<evidence type="ECO:0000256" key="3">
    <source>
        <dbReference type="ARBA" id="ARBA00022692"/>
    </source>
</evidence>
<dbReference type="InterPro" id="IPR041491">
    <property type="entry name" value="TRPM_SLOG"/>
</dbReference>
<feature type="domain" description="TRPM-like" evidence="11">
    <location>
        <begin position="464"/>
        <end position="519"/>
    </location>
</feature>
<evidence type="ECO:0000259" key="9">
    <source>
        <dbReference type="Pfam" id="PF00520"/>
    </source>
</evidence>
<dbReference type="InterPro" id="IPR050927">
    <property type="entry name" value="TRPM"/>
</dbReference>
<keyword evidence="5" id="KW-0406">Ion transport</keyword>
<evidence type="ECO:0000256" key="1">
    <source>
        <dbReference type="ARBA" id="ARBA00004141"/>
    </source>
</evidence>
<feature type="transmembrane region" description="Helical" evidence="8">
    <location>
        <begin position="1060"/>
        <end position="1085"/>
    </location>
</feature>
<keyword evidence="3 8" id="KW-0812">Transmembrane</keyword>
<proteinExistence type="predicted"/>